<evidence type="ECO:0000313" key="2">
    <source>
        <dbReference type="EnsemblPlants" id="AES86515"/>
    </source>
</evidence>
<evidence type="ECO:0000313" key="1">
    <source>
        <dbReference type="EMBL" id="AES86515.1"/>
    </source>
</evidence>
<name>G7JFQ6_MEDTR</name>
<proteinExistence type="predicted"/>
<dbReference type="AlphaFoldDB" id="G7JFQ6"/>
<organism evidence="1 3">
    <name type="scientific">Medicago truncatula</name>
    <name type="common">Barrel medic</name>
    <name type="synonym">Medicago tribuloides</name>
    <dbReference type="NCBI Taxonomy" id="3880"/>
    <lineage>
        <taxon>Eukaryota</taxon>
        <taxon>Viridiplantae</taxon>
        <taxon>Streptophyta</taxon>
        <taxon>Embryophyta</taxon>
        <taxon>Tracheophyta</taxon>
        <taxon>Spermatophyta</taxon>
        <taxon>Magnoliopsida</taxon>
        <taxon>eudicotyledons</taxon>
        <taxon>Gunneridae</taxon>
        <taxon>Pentapetalae</taxon>
        <taxon>rosids</taxon>
        <taxon>fabids</taxon>
        <taxon>Fabales</taxon>
        <taxon>Fabaceae</taxon>
        <taxon>Papilionoideae</taxon>
        <taxon>50 kb inversion clade</taxon>
        <taxon>NPAAA clade</taxon>
        <taxon>Hologalegina</taxon>
        <taxon>IRL clade</taxon>
        <taxon>Trifolieae</taxon>
        <taxon>Medicago</taxon>
    </lineage>
</organism>
<keyword evidence="3" id="KW-1185">Reference proteome</keyword>
<dbReference type="HOGENOM" id="CLU_2362890_0_0_1"/>
<accession>G7JFQ6</accession>
<sequence>MQHASATMLEAWEGKRGTRDSCYNPTKIRYHIFYVHVEIWGLTHPYKTGLYGDDCFLFINSSQESYLSDVGHGFFPIHPRHAQHSLGLVRESLGGP</sequence>
<dbReference type="PaxDb" id="3880-AES86515"/>
<dbReference type="Proteomes" id="UP000002051">
    <property type="component" value="Chromosome 4"/>
</dbReference>
<dbReference type="EnsemblPlants" id="AES86515">
    <property type="protein sequence ID" value="AES86515"/>
    <property type="gene ID" value="MTR_4g009410"/>
</dbReference>
<evidence type="ECO:0000313" key="3">
    <source>
        <dbReference type="Proteomes" id="UP000002051"/>
    </source>
</evidence>
<reference evidence="2" key="3">
    <citation type="submission" date="2015-04" db="UniProtKB">
        <authorList>
            <consortium name="EnsemblPlants"/>
        </authorList>
    </citation>
    <scope>IDENTIFICATION</scope>
    <source>
        <strain evidence="2">cv. Jemalong A17</strain>
    </source>
</reference>
<protein>
    <submittedName>
        <fullName evidence="1 2">Uncharacterized protein</fullName>
    </submittedName>
</protein>
<reference evidence="1 3" key="2">
    <citation type="journal article" date="2014" name="BMC Genomics">
        <title>An improved genome release (version Mt4.0) for the model legume Medicago truncatula.</title>
        <authorList>
            <person name="Tang H."/>
            <person name="Krishnakumar V."/>
            <person name="Bidwell S."/>
            <person name="Rosen B."/>
            <person name="Chan A."/>
            <person name="Zhou S."/>
            <person name="Gentzbittel L."/>
            <person name="Childs K.L."/>
            <person name="Yandell M."/>
            <person name="Gundlach H."/>
            <person name="Mayer K.F."/>
            <person name="Schwartz D.C."/>
            <person name="Town C.D."/>
        </authorList>
    </citation>
    <scope>GENOME REANNOTATION</scope>
    <source>
        <strain evidence="2 3">cv. Jemalong A17</strain>
    </source>
</reference>
<dbReference type="EMBL" id="CM001220">
    <property type="protein sequence ID" value="AES86515.1"/>
    <property type="molecule type" value="Genomic_DNA"/>
</dbReference>
<reference evidence="1 3" key="1">
    <citation type="journal article" date="2011" name="Nature">
        <title>The Medicago genome provides insight into the evolution of rhizobial symbioses.</title>
        <authorList>
            <person name="Young N.D."/>
            <person name="Debelle F."/>
            <person name="Oldroyd G.E."/>
            <person name="Geurts R."/>
            <person name="Cannon S.B."/>
            <person name="Udvardi M.K."/>
            <person name="Benedito V.A."/>
            <person name="Mayer K.F."/>
            <person name="Gouzy J."/>
            <person name="Schoof H."/>
            <person name="Van de Peer Y."/>
            <person name="Proost S."/>
            <person name="Cook D.R."/>
            <person name="Meyers B.C."/>
            <person name="Spannagl M."/>
            <person name="Cheung F."/>
            <person name="De Mita S."/>
            <person name="Krishnakumar V."/>
            <person name="Gundlach H."/>
            <person name="Zhou S."/>
            <person name="Mudge J."/>
            <person name="Bharti A.K."/>
            <person name="Murray J.D."/>
            <person name="Naoumkina M.A."/>
            <person name="Rosen B."/>
            <person name="Silverstein K.A."/>
            <person name="Tang H."/>
            <person name="Rombauts S."/>
            <person name="Zhao P.X."/>
            <person name="Zhou P."/>
            <person name="Barbe V."/>
            <person name="Bardou P."/>
            <person name="Bechner M."/>
            <person name="Bellec A."/>
            <person name="Berger A."/>
            <person name="Berges H."/>
            <person name="Bidwell S."/>
            <person name="Bisseling T."/>
            <person name="Choisne N."/>
            <person name="Couloux A."/>
            <person name="Denny R."/>
            <person name="Deshpande S."/>
            <person name="Dai X."/>
            <person name="Doyle J.J."/>
            <person name="Dudez A.M."/>
            <person name="Farmer A.D."/>
            <person name="Fouteau S."/>
            <person name="Franken C."/>
            <person name="Gibelin C."/>
            <person name="Gish J."/>
            <person name="Goldstein S."/>
            <person name="Gonzalez A.J."/>
            <person name="Green P.J."/>
            <person name="Hallab A."/>
            <person name="Hartog M."/>
            <person name="Hua A."/>
            <person name="Humphray S.J."/>
            <person name="Jeong D.H."/>
            <person name="Jing Y."/>
            <person name="Jocker A."/>
            <person name="Kenton S.M."/>
            <person name="Kim D.J."/>
            <person name="Klee K."/>
            <person name="Lai H."/>
            <person name="Lang C."/>
            <person name="Lin S."/>
            <person name="Macmil S.L."/>
            <person name="Magdelenat G."/>
            <person name="Matthews L."/>
            <person name="McCorrison J."/>
            <person name="Monaghan E.L."/>
            <person name="Mun J.H."/>
            <person name="Najar F.Z."/>
            <person name="Nicholson C."/>
            <person name="Noirot C."/>
            <person name="O'Bleness M."/>
            <person name="Paule C.R."/>
            <person name="Poulain J."/>
            <person name="Prion F."/>
            <person name="Qin B."/>
            <person name="Qu C."/>
            <person name="Retzel E.F."/>
            <person name="Riddle C."/>
            <person name="Sallet E."/>
            <person name="Samain S."/>
            <person name="Samson N."/>
            <person name="Sanders I."/>
            <person name="Saurat O."/>
            <person name="Scarpelli C."/>
            <person name="Schiex T."/>
            <person name="Segurens B."/>
            <person name="Severin A.J."/>
            <person name="Sherrier D.J."/>
            <person name="Shi R."/>
            <person name="Sims S."/>
            <person name="Singer S.R."/>
            <person name="Sinharoy S."/>
            <person name="Sterck L."/>
            <person name="Viollet A."/>
            <person name="Wang B.B."/>
            <person name="Wang K."/>
            <person name="Wang M."/>
            <person name="Wang X."/>
            <person name="Warfsmann J."/>
            <person name="Weissenbach J."/>
            <person name="White D.D."/>
            <person name="White J.D."/>
            <person name="Wiley G.B."/>
            <person name="Wincker P."/>
            <person name="Xing Y."/>
            <person name="Yang L."/>
            <person name="Yao Z."/>
            <person name="Ying F."/>
            <person name="Zhai J."/>
            <person name="Zhou L."/>
            <person name="Zuber A."/>
            <person name="Denarie J."/>
            <person name="Dixon R.A."/>
            <person name="May G.D."/>
            <person name="Schwartz D.C."/>
            <person name="Rogers J."/>
            <person name="Quetier F."/>
            <person name="Town C.D."/>
            <person name="Roe B.A."/>
        </authorList>
    </citation>
    <scope>NUCLEOTIDE SEQUENCE [LARGE SCALE GENOMIC DNA]</scope>
    <source>
        <strain evidence="1">A17</strain>
        <strain evidence="2 3">cv. Jemalong A17</strain>
    </source>
</reference>
<gene>
    <name evidence="1" type="ordered locus">MTR_4g009410</name>
</gene>